<dbReference type="AlphaFoldDB" id="A0A0S7XKB1"/>
<protein>
    <recommendedName>
        <fullName evidence="5">Oxidoreductase</fullName>
    </recommendedName>
</protein>
<dbReference type="InterPro" id="IPR036291">
    <property type="entry name" value="NAD(P)-bd_dom_sf"/>
</dbReference>
<accession>A0A0S7XKB1</accession>
<proteinExistence type="predicted"/>
<name>A0A0S7XKB1_9BACT</name>
<gene>
    <name evidence="3" type="ORF">AMK68_04415</name>
</gene>
<dbReference type="EMBL" id="LIZY01000099">
    <property type="protein sequence ID" value="KPJ62885.1"/>
    <property type="molecule type" value="Genomic_DNA"/>
</dbReference>
<dbReference type="Proteomes" id="UP000052020">
    <property type="component" value="Unassembled WGS sequence"/>
</dbReference>
<comment type="caution">
    <text evidence="3">The sequence shown here is derived from an EMBL/GenBank/DDBJ whole genome shotgun (WGS) entry which is preliminary data.</text>
</comment>
<evidence type="ECO:0000313" key="3">
    <source>
        <dbReference type="EMBL" id="KPJ62885.1"/>
    </source>
</evidence>
<dbReference type="GO" id="GO:0000166">
    <property type="term" value="F:nucleotide binding"/>
    <property type="evidence" value="ECO:0007669"/>
    <property type="project" value="InterPro"/>
</dbReference>
<dbReference type="Pfam" id="PF22725">
    <property type="entry name" value="GFO_IDH_MocA_C3"/>
    <property type="match status" value="1"/>
</dbReference>
<dbReference type="PANTHER" id="PTHR43249:SF1">
    <property type="entry name" value="D-GLUCOSIDE 3-DEHYDROGENASE"/>
    <property type="match status" value="1"/>
</dbReference>
<dbReference type="SUPFAM" id="SSF55347">
    <property type="entry name" value="Glyceraldehyde-3-phosphate dehydrogenase-like, C-terminal domain"/>
    <property type="match status" value="1"/>
</dbReference>
<dbReference type="InterPro" id="IPR052515">
    <property type="entry name" value="Gfo/Idh/MocA_Oxidoreductase"/>
</dbReference>
<feature type="domain" description="GFO/IDH/MocA-like oxidoreductase" evidence="2">
    <location>
        <begin position="131"/>
        <end position="253"/>
    </location>
</feature>
<evidence type="ECO:0000313" key="4">
    <source>
        <dbReference type="Proteomes" id="UP000052020"/>
    </source>
</evidence>
<evidence type="ECO:0008006" key="5">
    <source>
        <dbReference type="Google" id="ProtNLM"/>
    </source>
</evidence>
<dbReference type="Gene3D" id="3.30.360.10">
    <property type="entry name" value="Dihydrodipicolinate Reductase, domain 2"/>
    <property type="match status" value="1"/>
</dbReference>
<dbReference type="PANTHER" id="PTHR43249">
    <property type="entry name" value="UDP-N-ACETYL-2-AMINO-2-DEOXY-D-GLUCURONATE OXIDASE"/>
    <property type="match status" value="1"/>
</dbReference>
<dbReference type="InterPro" id="IPR055170">
    <property type="entry name" value="GFO_IDH_MocA-like_dom"/>
</dbReference>
<sequence>MDQVGFGIVGCGGIGPLHADALAEVEEARLVAACDIVPERAQKVAEKHDCRWYDSYERLLGDDQVEVVNICTPSGMHADMGIQAAKAGKHVLSEKPLDVRLDKADALIEACHQSRVKLACIFQNRFNAGARKIKRAIEEGRFGDLVLGVADCIWYRAQSYYDSGEWRGTWALDRGCLCNQGVHFIDQLCWFMGDVEQVSCADTPTLKRNIESEDLGIALLRFENGARGVIQATTLAYPGVSGRVVVCGTTGSAAIDGGNLLTFKVEGEEEAPVASAQQSGPTTASDPLANLPTGHAAQMIDMIEAIRDDREPTVNGREARRAIHVLDLIYRAAGRPA</sequence>
<dbReference type="InterPro" id="IPR000683">
    <property type="entry name" value="Gfo/Idh/MocA-like_OxRdtase_N"/>
</dbReference>
<dbReference type="Gene3D" id="3.40.50.720">
    <property type="entry name" value="NAD(P)-binding Rossmann-like Domain"/>
    <property type="match status" value="1"/>
</dbReference>
<feature type="domain" description="Gfo/Idh/MocA-like oxidoreductase N-terminal" evidence="1">
    <location>
        <begin position="5"/>
        <end position="119"/>
    </location>
</feature>
<evidence type="ECO:0000259" key="2">
    <source>
        <dbReference type="Pfam" id="PF22725"/>
    </source>
</evidence>
<evidence type="ECO:0000259" key="1">
    <source>
        <dbReference type="Pfam" id="PF01408"/>
    </source>
</evidence>
<reference evidence="3 4" key="1">
    <citation type="journal article" date="2015" name="Microbiome">
        <title>Genomic resolution of linkages in carbon, nitrogen, and sulfur cycling among widespread estuary sediment bacteria.</title>
        <authorList>
            <person name="Baker B.J."/>
            <person name="Lazar C.S."/>
            <person name="Teske A.P."/>
            <person name="Dick G.J."/>
        </authorList>
    </citation>
    <scope>NUCLEOTIDE SEQUENCE [LARGE SCALE GENOMIC DNA]</scope>
    <source>
        <strain evidence="3">DG_56</strain>
    </source>
</reference>
<dbReference type="SUPFAM" id="SSF51735">
    <property type="entry name" value="NAD(P)-binding Rossmann-fold domains"/>
    <property type="match status" value="1"/>
</dbReference>
<organism evidence="3 4">
    <name type="scientific">candidate division KD3-62 bacterium DG_56</name>
    <dbReference type="NCBI Taxonomy" id="1704032"/>
    <lineage>
        <taxon>Bacteria</taxon>
        <taxon>candidate division KD3-62</taxon>
    </lineage>
</organism>
<dbReference type="Pfam" id="PF01408">
    <property type="entry name" value="GFO_IDH_MocA"/>
    <property type="match status" value="1"/>
</dbReference>